<dbReference type="AlphaFoldDB" id="A0A427A4L5"/>
<proteinExistence type="predicted"/>
<gene>
    <name evidence="1" type="ORF">B296_00035873</name>
</gene>
<reference evidence="1 2" key="1">
    <citation type="journal article" date="2014" name="Agronomy (Basel)">
        <title>A Draft Genome Sequence for Ensete ventricosum, the Drought-Tolerant Tree Against Hunger.</title>
        <authorList>
            <person name="Harrison J."/>
            <person name="Moore K.A."/>
            <person name="Paszkiewicz K."/>
            <person name="Jones T."/>
            <person name="Grant M."/>
            <person name="Ambacheew D."/>
            <person name="Muzemil S."/>
            <person name="Studholme D.J."/>
        </authorList>
    </citation>
    <scope>NUCLEOTIDE SEQUENCE [LARGE SCALE GENOMIC DNA]</scope>
</reference>
<name>A0A427A4L5_ENSVE</name>
<sequence length="143" mass="15606">MTKQRLQLRIQHHPGEDYYYYFRRLGHQRNHPGCGDVGGADGVEHGDVDGGRRTDALVQPLGTSKTWSNGTDVGLAVQANGGTVEPLLQWGTSRTWSIGSWTGSGGGHRQHRRSALLCSFITVRVAFSSFYLRELKGRGGAGP</sequence>
<evidence type="ECO:0000313" key="2">
    <source>
        <dbReference type="Proteomes" id="UP000287651"/>
    </source>
</evidence>
<dbReference type="EMBL" id="AMZH03003803">
    <property type="protein sequence ID" value="RRT71108.1"/>
    <property type="molecule type" value="Genomic_DNA"/>
</dbReference>
<comment type="caution">
    <text evidence="1">The sequence shown here is derived from an EMBL/GenBank/DDBJ whole genome shotgun (WGS) entry which is preliminary data.</text>
</comment>
<accession>A0A427A4L5</accession>
<evidence type="ECO:0000313" key="1">
    <source>
        <dbReference type="EMBL" id="RRT71108.1"/>
    </source>
</evidence>
<dbReference type="Proteomes" id="UP000287651">
    <property type="component" value="Unassembled WGS sequence"/>
</dbReference>
<organism evidence="1 2">
    <name type="scientific">Ensete ventricosum</name>
    <name type="common">Abyssinian banana</name>
    <name type="synonym">Musa ensete</name>
    <dbReference type="NCBI Taxonomy" id="4639"/>
    <lineage>
        <taxon>Eukaryota</taxon>
        <taxon>Viridiplantae</taxon>
        <taxon>Streptophyta</taxon>
        <taxon>Embryophyta</taxon>
        <taxon>Tracheophyta</taxon>
        <taxon>Spermatophyta</taxon>
        <taxon>Magnoliopsida</taxon>
        <taxon>Liliopsida</taxon>
        <taxon>Zingiberales</taxon>
        <taxon>Musaceae</taxon>
        <taxon>Ensete</taxon>
    </lineage>
</organism>
<protein>
    <submittedName>
        <fullName evidence="1">Uncharacterized protein</fullName>
    </submittedName>
</protein>